<accession>A0A285N052</accession>
<dbReference type="RefSeq" id="WP_097007185.1">
    <property type="nucleotide sequence ID" value="NZ_OBEJ01000001.1"/>
</dbReference>
<protein>
    <submittedName>
        <fullName evidence="3">Nucleotide-binding universal stress protein, UspA family</fullName>
    </submittedName>
</protein>
<dbReference type="AlphaFoldDB" id="A0A285N052"/>
<dbReference type="Pfam" id="PF00582">
    <property type="entry name" value="Usp"/>
    <property type="match status" value="1"/>
</dbReference>
<reference evidence="3 4" key="1">
    <citation type="submission" date="2017-09" db="EMBL/GenBank/DDBJ databases">
        <authorList>
            <person name="Ehlers B."/>
            <person name="Leendertz F.H."/>
        </authorList>
    </citation>
    <scope>NUCLEOTIDE SEQUENCE [LARGE SCALE GENOMIC DNA]</scope>
    <source>
        <strain evidence="3 4">DSM 27208</strain>
    </source>
</reference>
<feature type="domain" description="UspA" evidence="2">
    <location>
        <begin position="1"/>
        <end position="141"/>
    </location>
</feature>
<dbReference type="PANTHER" id="PTHR46268">
    <property type="entry name" value="STRESS RESPONSE PROTEIN NHAX"/>
    <property type="match status" value="1"/>
</dbReference>
<sequence>MAHSILVPVDGSERAFEALEFALEHYPDADVTALHVIELGTPRYGQGSLQGWSDEVRREEEAHADEVLAETERIAAEYGDDITTETGIGRPSRSILDYADLIDAEQIVMGSEGRTGLSRMLLGSVAETVTRRAEVPVTIVR</sequence>
<proteinExistence type="inferred from homology"/>
<keyword evidence="4" id="KW-1185">Reference proteome</keyword>
<dbReference type="InterPro" id="IPR006015">
    <property type="entry name" value="Universal_stress_UspA"/>
</dbReference>
<dbReference type="PANTHER" id="PTHR46268:SF24">
    <property type="entry name" value="UNIVERSAL STRESS PROTEIN"/>
    <property type="match status" value="1"/>
</dbReference>
<dbReference type="InterPro" id="IPR014729">
    <property type="entry name" value="Rossmann-like_a/b/a_fold"/>
</dbReference>
<dbReference type="PRINTS" id="PR01438">
    <property type="entry name" value="UNVRSLSTRESS"/>
</dbReference>
<dbReference type="InterPro" id="IPR006016">
    <property type="entry name" value="UspA"/>
</dbReference>
<evidence type="ECO:0000313" key="4">
    <source>
        <dbReference type="Proteomes" id="UP000219453"/>
    </source>
</evidence>
<comment type="similarity">
    <text evidence="1">Belongs to the universal stress protein A family.</text>
</comment>
<dbReference type="OrthoDB" id="105697at2157"/>
<organism evidence="3 4">
    <name type="scientific">Natronoarchaeum philippinense</name>
    <dbReference type="NCBI Taxonomy" id="558529"/>
    <lineage>
        <taxon>Archaea</taxon>
        <taxon>Methanobacteriati</taxon>
        <taxon>Methanobacteriota</taxon>
        <taxon>Stenosarchaea group</taxon>
        <taxon>Halobacteria</taxon>
        <taxon>Halobacteriales</taxon>
        <taxon>Natronoarchaeaceae</taxon>
    </lineage>
</organism>
<evidence type="ECO:0000313" key="3">
    <source>
        <dbReference type="EMBL" id="SNZ02835.1"/>
    </source>
</evidence>
<evidence type="ECO:0000256" key="1">
    <source>
        <dbReference type="ARBA" id="ARBA00008791"/>
    </source>
</evidence>
<dbReference type="CDD" id="cd00293">
    <property type="entry name" value="USP-like"/>
    <property type="match status" value="1"/>
</dbReference>
<evidence type="ECO:0000259" key="2">
    <source>
        <dbReference type="Pfam" id="PF00582"/>
    </source>
</evidence>
<dbReference type="SUPFAM" id="SSF52402">
    <property type="entry name" value="Adenine nucleotide alpha hydrolases-like"/>
    <property type="match status" value="1"/>
</dbReference>
<gene>
    <name evidence="3" type="ORF">SAMN06269185_0124</name>
</gene>
<dbReference type="EMBL" id="OBEJ01000001">
    <property type="protein sequence ID" value="SNZ02835.1"/>
    <property type="molecule type" value="Genomic_DNA"/>
</dbReference>
<dbReference type="Gene3D" id="3.40.50.620">
    <property type="entry name" value="HUPs"/>
    <property type="match status" value="1"/>
</dbReference>
<name>A0A285N052_NATPI</name>
<dbReference type="Proteomes" id="UP000219453">
    <property type="component" value="Unassembled WGS sequence"/>
</dbReference>